<dbReference type="Proteomes" id="UP001497516">
    <property type="component" value="Chromosome 1"/>
</dbReference>
<dbReference type="AlphaFoldDB" id="A0AAV2C6X1"/>
<evidence type="ECO:0000313" key="4">
    <source>
        <dbReference type="Proteomes" id="UP001497516"/>
    </source>
</evidence>
<feature type="compositionally biased region" description="Basic and acidic residues" evidence="1">
    <location>
        <begin position="84"/>
        <end position="99"/>
    </location>
</feature>
<feature type="chain" id="PRO_5043651518" description="Pollen Ole e 1 allergen and extensin family protein" evidence="2">
    <location>
        <begin position="33"/>
        <end position="222"/>
    </location>
</feature>
<evidence type="ECO:0000256" key="2">
    <source>
        <dbReference type="SAM" id="SignalP"/>
    </source>
</evidence>
<keyword evidence="4" id="KW-1185">Reference proteome</keyword>
<sequence length="222" mass="24275">MSYSSGRSCHHHLLLFSFFFLLLRTSPATVTAVEDDGATTAVTVPSSREEMMQLAGYGEEKLSTVLVTGSLVCHACSPPPSSHDPPRANENHDHGDDDHQLHEWPIPGALVAVNCLTRGNNRRSASVQTLTDEFGDFAIDLPSELHGIPEMDKTCCVNVLRMPKKTICRPAYVQKHKALELSSVGNGIRNYSAGKITFLHSASKPLQACSKTRHNIETEIAK</sequence>
<accession>A0AAV2C6X1</accession>
<gene>
    <name evidence="3" type="ORF">LTRI10_LOCUS68</name>
</gene>
<organism evidence="3 4">
    <name type="scientific">Linum trigynum</name>
    <dbReference type="NCBI Taxonomy" id="586398"/>
    <lineage>
        <taxon>Eukaryota</taxon>
        <taxon>Viridiplantae</taxon>
        <taxon>Streptophyta</taxon>
        <taxon>Embryophyta</taxon>
        <taxon>Tracheophyta</taxon>
        <taxon>Spermatophyta</taxon>
        <taxon>Magnoliopsida</taxon>
        <taxon>eudicotyledons</taxon>
        <taxon>Gunneridae</taxon>
        <taxon>Pentapetalae</taxon>
        <taxon>rosids</taxon>
        <taxon>fabids</taxon>
        <taxon>Malpighiales</taxon>
        <taxon>Linaceae</taxon>
        <taxon>Linum</taxon>
    </lineage>
</organism>
<dbReference type="Pfam" id="PF01190">
    <property type="entry name" value="Pollen_Ole_e_1"/>
    <property type="match status" value="1"/>
</dbReference>
<keyword evidence="2" id="KW-0732">Signal</keyword>
<evidence type="ECO:0008006" key="5">
    <source>
        <dbReference type="Google" id="ProtNLM"/>
    </source>
</evidence>
<evidence type="ECO:0000313" key="3">
    <source>
        <dbReference type="EMBL" id="CAL1352072.1"/>
    </source>
</evidence>
<dbReference type="EMBL" id="OZ034813">
    <property type="protein sequence ID" value="CAL1352072.1"/>
    <property type="molecule type" value="Genomic_DNA"/>
</dbReference>
<proteinExistence type="predicted"/>
<dbReference type="PANTHER" id="PTHR47273">
    <property type="entry name" value="EXPRESSED PROTEIN"/>
    <property type="match status" value="1"/>
</dbReference>
<feature type="signal peptide" evidence="2">
    <location>
        <begin position="1"/>
        <end position="32"/>
    </location>
</feature>
<feature type="region of interest" description="Disordered" evidence="1">
    <location>
        <begin position="77"/>
        <end position="99"/>
    </location>
</feature>
<name>A0AAV2C6X1_9ROSI</name>
<reference evidence="3 4" key="1">
    <citation type="submission" date="2024-04" db="EMBL/GenBank/DDBJ databases">
        <authorList>
            <person name="Fracassetti M."/>
        </authorList>
    </citation>
    <scope>NUCLEOTIDE SEQUENCE [LARGE SCALE GENOMIC DNA]</scope>
</reference>
<protein>
    <recommendedName>
        <fullName evidence="5">Pollen Ole e 1 allergen and extensin family protein</fullName>
    </recommendedName>
</protein>
<dbReference type="PANTHER" id="PTHR47273:SF6">
    <property type="entry name" value="POLLEN OLE E 1 ALLERGEN AND EXTENSIN FAMILY PROTEIN"/>
    <property type="match status" value="1"/>
</dbReference>
<evidence type="ECO:0000256" key="1">
    <source>
        <dbReference type="SAM" id="MobiDB-lite"/>
    </source>
</evidence>